<dbReference type="Pfam" id="PF07059">
    <property type="entry name" value="EDR2_C"/>
    <property type="match status" value="1"/>
</dbReference>
<proteinExistence type="predicted"/>
<dbReference type="PANTHER" id="PTHR31558:SF34">
    <property type="entry name" value="PROTEIN ENHANCED DISEASE RESISTANCE 2 C-TERMINAL DOMAIN-CONTAINING PROTEIN"/>
    <property type="match status" value="1"/>
</dbReference>
<dbReference type="AlphaFoldDB" id="A0A3P5Z311"/>
<dbReference type="PANTHER" id="PTHR31558">
    <property type="entry name" value="CW14 PROTEIN"/>
    <property type="match status" value="1"/>
</dbReference>
<evidence type="ECO:0000256" key="1">
    <source>
        <dbReference type="SAM" id="MobiDB-lite"/>
    </source>
</evidence>
<feature type="compositionally biased region" description="Basic residues" evidence="1">
    <location>
        <begin position="10"/>
        <end position="28"/>
    </location>
</feature>
<dbReference type="EMBL" id="LR031569">
    <property type="protein sequence ID" value="VDC68383.1"/>
    <property type="molecule type" value="Genomic_DNA"/>
</dbReference>
<organism evidence="3">
    <name type="scientific">Brassica campestris</name>
    <name type="common">Field mustard</name>
    <dbReference type="NCBI Taxonomy" id="3711"/>
    <lineage>
        <taxon>Eukaryota</taxon>
        <taxon>Viridiplantae</taxon>
        <taxon>Streptophyta</taxon>
        <taxon>Embryophyta</taxon>
        <taxon>Tracheophyta</taxon>
        <taxon>Spermatophyta</taxon>
        <taxon>Magnoliopsida</taxon>
        <taxon>eudicotyledons</taxon>
        <taxon>Gunneridae</taxon>
        <taxon>Pentapetalae</taxon>
        <taxon>rosids</taxon>
        <taxon>malvids</taxon>
        <taxon>Brassicales</taxon>
        <taxon>Brassicaceae</taxon>
        <taxon>Brassiceae</taxon>
        <taxon>Brassica</taxon>
    </lineage>
</organism>
<evidence type="ECO:0000313" key="3">
    <source>
        <dbReference type="EMBL" id="VDC68383.1"/>
    </source>
</evidence>
<feature type="domain" description="Protein ENHANCED DISEASE RESISTANCE 2 C-terminal" evidence="2">
    <location>
        <begin position="269"/>
        <end position="510"/>
    </location>
</feature>
<reference evidence="3" key="1">
    <citation type="submission" date="2018-11" db="EMBL/GenBank/DDBJ databases">
        <authorList>
            <consortium name="Genoscope - CEA"/>
            <person name="William W."/>
        </authorList>
    </citation>
    <scope>NUCLEOTIDE SEQUENCE</scope>
</reference>
<accession>A0A3P5Z311</accession>
<gene>
    <name evidence="3" type="ORF">BRAA06T26923Z</name>
</gene>
<evidence type="ECO:0000259" key="2">
    <source>
        <dbReference type="Pfam" id="PF07059"/>
    </source>
</evidence>
<feature type="region of interest" description="Disordered" evidence="1">
    <location>
        <begin position="1"/>
        <end position="32"/>
    </location>
</feature>
<dbReference type="InterPro" id="IPR009769">
    <property type="entry name" value="EDR2_C"/>
</dbReference>
<sequence length="530" mass="59629">MGGCVSTHSRGIRRPRRKGRRRSSKHFSKVSDIVPHANTRRSSDVVSRVSFARNDQELDNSRFLPVEFYCVIATSQDDAWFDSVSVLDSDEDEDFVSLPEADNVSSPSGATGNIPNGQVVQFESSSCIVDGKGKYEEYHESYLKIDKSKTLGKSVHKDPNGGLSVLTGNNKKNLMNHASFKGLKEQKRNSQEKTLKSSLSRLMPTVSFNDKTLNSPTSQKRKSAVYRLSFKRRSCDGEEVTEQRKLLYRPKAGFTIPCSAKEKQSSGSWCEIPPSTFKLRGETYFKDKKKSPAPNQCAYTPIGVDLFVCPKKIDHIAQHIELPNIKGEAKLPALLIVNIQLPTYPAAMFLGDSDGEGMSIVLYFKLQENFEKETSQQYQDSIKKLVDDEVEKVKGFAKDSNVAFRERLKIVAGLVNPEDLTLGSTEKKLVQAYNEKPVLSRPQHNFFKGPNYFEIDLDVHRFSYISRKGLEAFRDRLKNGILDLGLAIQAQKPEELPEQVLCCLRLSQIDFVDRGQIPMLLIPEEGETLV</sequence>
<name>A0A3P5Z311_BRACM</name>
<protein>
    <recommendedName>
        <fullName evidence="2">Protein ENHANCED DISEASE RESISTANCE 2 C-terminal domain-containing protein</fullName>
    </recommendedName>
</protein>